<evidence type="ECO:0000256" key="5">
    <source>
        <dbReference type="ARBA" id="ARBA00013376"/>
    </source>
</evidence>
<dbReference type="RefSeq" id="WP_145208099.1">
    <property type="nucleotide sequence ID" value="NZ_CP036432.1"/>
</dbReference>
<dbReference type="PANTHER" id="PTHR43331:SF1">
    <property type="entry name" value="HOMOSERINE DEHYDROGENASE"/>
    <property type="match status" value="1"/>
</dbReference>
<dbReference type="InterPro" id="IPR019811">
    <property type="entry name" value="HDH_CS"/>
</dbReference>
<evidence type="ECO:0000313" key="14">
    <source>
        <dbReference type="EMBL" id="QDV82311.1"/>
    </source>
</evidence>
<evidence type="ECO:0000256" key="9">
    <source>
        <dbReference type="ARBA" id="ARBA00023002"/>
    </source>
</evidence>
<evidence type="ECO:0000256" key="1">
    <source>
        <dbReference type="ARBA" id="ARBA00005056"/>
    </source>
</evidence>
<evidence type="ECO:0000313" key="15">
    <source>
        <dbReference type="Proteomes" id="UP000318081"/>
    </source>
</evidence>
<sequence>MEKTNIAIVGLGTVGSGVARLLLDHGDRTARHAGRTLWLRKAVARDLAKAAARIDLPEGVLTDSIDEVVDDPEITVVAQLIGGLEPARSIMLRLLESGKDIVTANKALLAEHGPELFDRARQLGRSIAFEASVAGGIPIIANISQCLSANQLQSLEGILNGTSNFIVSQMDEFGSNYAEVVKTAQELGYAEADPTMDVDGTDAAQKLAILAHLAFGAAVDWNDIPKVGIDGLDPVDLRYARELGYRIKLLAVANLTDDGLELSVSPTLLKIGTPLAEVRNAFNAIRAIGDAVGPVFFHGLGAGQMPTASAVVADLIDTAVGRTKLTFQTLEYFSSDNPPRAILRDAETLRGRFYLRLHVANHPGTLAAIANVLAKHAISIASVIQHETEAAGGDLELVPLVIMTHEATEGAAKLATAEIESLTAVQGPVTRFRVKE</sequence>
<keyword evidence="6 11" id="KW-0028">Amino-acid biosynthesis</keyword>
<evidence type="ECO:0000256" key="2">
    <source>
        <dbReference type="ARBA" id="ARBA00005062"/>
    </source>
</evidence>
<protein>
    <recommendedName>
        <fullName evidence="5 11">Homoserine dehydrogenase</fullName>
        <ecNumber evidence="4 11">1.1.1.3</ecNumber>
    </recommendedName>
</protein>
<dbReference type="SUPFAM" id="SSF55347">
    <property type="entry name" value="Glyceraldehyde-3-phosphate dehydrogenase-like, C-terminal domain"/>
    <property type="match status" value="1"/>
</dbReference>
<dbReference type="InterPro" id="IPR036291">
    <property type="entry name" value="NAD(P)-bd_dom_sf"/>
</dbReference>
<dbReference type="InterPro" id="IPR001342">
    <property type="entry name" value="HDH_cat"/>
</dbReference>
<comment type="similarity">
    <text evidence="3 12">Belongs to the homoserine dehydrogenase family.</text>
</comment>
<dbReference type="SUPFAM" id="SSF51735">
    <property type="entry name" value="NAD(P)-binding Rossmann-fold domains"/>
    <property type="match status" value="1"/>
</dbReference>
<keyword evidence="7 11" id="KW-0791">Threonine biosynthesis</keyword>
<evidence type="ECO:0000256" key="12">
    <source>
        <dbReference type="RuleBase" id="RU004171"/>
    </source>
</evidence>
<name>A0ABX5XLP9_9BACT</name>
<gene>
    <name evidence="14" type="primary">hom</name>
    <name evidence="14" type="ORF">TBK1r_12390</name>
</gene>
<dbReference type="InterPro" id="IPR045865">
    <property type="entry name" value="ACT-like_dom_sf"/>
</dbReference>
<comment type="pathway">
    <text evidence="2 11">Amino-acid biosynthesis; L-methionine biosynthesis via de novo pathway; L-homoserine from L-aspartate: step 3/3.</text>
</comment>
<dbReference type="PANTHER" id="PTHR43331">
    <property type="entry name" value="HOMOSERINE DEHYDROGENASE"/>
    <property type="match status" value="1"/>
</dbReference>
<dbReference type="PIRSF" id="PIRSF000098">
    <property type="entry name" value="Homoser_dehydrog"/>
    <property type="match status" value="1"/>
</dbReference>
<dbReference type="SUPFAM" id="SSF55021">
    <property type="entry name" value="ACT-like"/>
    <property type="match status" value="1"/>
</dbReference>
<dbReference type="InterPro" id="IPR002912">
    <property type="entry name" value="ACT_dom"/>
</dbReference>
<dbReference type="PROSITE" id="PS51671">
    <property type="entry name" value="ACT"/>
    <property type="match status" value="1"/>
</dbReference>
<reference evidence="14 15" key="1">
    <citation type="submission" date="2019-02" db="EMBL/GenBank/DDBJ databases">
        <title>Deep-cultivation of Planctomycetes and their phenomic and genomic characterization uncovers novel biology.</title>
        <authorList>
            <person name="Wiegand S."/>
            <person name="Jogler M."/>
            <person name="Boedeker C."/>
            <person name="Pinto D."/>
            <person name="Vollmers J."/>
            <person name="Rivas-Marin E."/>
            <person name="Kohn T."/>
            <person name="Peeters S.H."/>
            <person name="Heuer A."/>
            <person name="Rast P."/>
            <person name="Oberbeckmann S."/>
            <person name="Bunk B."/>
            <person name="Jeske O."/>
            <person name="Meyerdierks A."/>
            <person name="Storesund J.E."/>
            <person name="Kallscheuer N."/>
            <person name="Luecker S."/>
            <person name="Lage O.M."/>
            <person name="Pohl T."/>
            <person name="Merkel B.J."/>
            <person name="Hornburger P."/>
            <person name="Mueller R.-W."/>
            <person name="Bruemmer F."/>
            <person name="Labrenz M."/>
            <person name="Spormann A.M."/>
            <person name="Op den Camp H."/>
            <person name="Overmann J."/>
            <person name="Amann R."/>
            <person name="Jetten M.S.M."/>
            <person name="Mascher T."/>
            <person name="Medema M.H."/>
            <person name="Devos D.P."/>
            <person name="Kaster A.-K."/>
            <person name="Ovreas L."/>
            <person name="Rohde M."/>
            <person name="Galperin M.Y."/>
            <person name="Jogler C."/>
        </authorList>
    </citation>
    <scope>NUCLEOTIDE SEQUENCE [LARGE SCALE GENOMIC DNA]</scope>
    <source>
        <strain evidence="14 15">TBK1r</strain>
    </source>
</reference>
<dbReference type="CDD" id="cd04881">
    <property type="entry name" value="ACT_HSDH-Hom"/>
    <property type="match status" value="1"/>
</dbReference>
<dbReference type="Gene3D" id="3.30.360.10">
    <property type="entry name" value="Dihydrodipicolinate Reductase, domain 2"/>
    <property type="match status" value="1"/>
</dbReference>
<keyword evidence="8 11" id="KW-0521">NADP</keyword>
<dbReference type="Gene3D" id="3.30.70.260">
    <property type="match status" value="1"/>
</dbReference>
<evidence type="ECO:0000256" key="8">
    <source>
        <dbReference type="ARBA" id="ARBA00022857"/>
    </source>
</evidence>
<dbReference type="Pfam" id="PF00742">
    <property type="entry name" value="Homoserine_dh"/>
    <property type="match status" value="1"/>
</dbReference>
<evidence type="ECO:0000256" key="4">
    <source>
        <dbReference type="ARBA" id="ARBA00013213"/>
    </source>
</evidence>
<feature type="domain" description="ACT" evidence="13">
    <location>
        <begin position="354"/>
        <end position="433"/>
    </location>
</feature>
<proteinExistence type="inferred from homology"/>
<dbReference type="InterPro" id="IPR016204">
    <property type="entry name" value="HDH"/>
</dbReference>
<keyword evidence="15" id="KW-1185">Reference proteome</keyword>
<keyword evidence="9 11" id="KW-0560">Oxidoreductase</keyword>
<evidence type="ECO:0000256" key="3">
    <source>
        <dbReference type="ARBA" id="ARBA00006753"/>
    </source>
</evidence>
<evidence type="ECO:0000256" key="6">
    <source>
        <dbReference type="ARBA" id="ARBA00022605"/>
    </source>
</evidence>
<accession>A0ABX5XLP9</accession>
<evidence type="ECO:0000259" key="13">
    <source>
        <dbReference type="PROSITE" id="PS51671"/>
    </source>
</evidence>
<dbReference type="EC" id="1.1.1.3" evidence="4 11"/>
<evidence type="ECO:0000256" key="7">
    <source>
        <dbReference type="ARBA" id="ARBA00022697"/>
    </source>
</evidence>
<dbReference type="InterPro" id="IPR005106">
    <property type="entry name" value="Asp/hSer_DH_NAD-bd"/>
</dbReference>
<dbReference type="EMBL" id="CP036432">
    <property type="protein sequence ID" value="QDV82311.1"/>
    <property type="molecule type" value="Genomic_DNA"/>
</dbReference>
<dbReference type="Pfam" id="PF01842">
    <property type="entry name" value="ACT"/>
    <property type="match status" value="1"/>
</dbReference>
<dbReference type="PROSITE" id="PS01042">
    <property type="entry name" value="HOMOSER_DHGENASE"/>
    <property type="match status" value="1"/>
</dbReference>
<organism evidence="14 15">
    <name type="scientific">Stieleria magnilauensis</name>
    <dbReference type="NCBI Taxonomy" id="2527963"/>
    <lineage>
        <taxon>Bacteria</taxon>
        <taxon>Pseudomonadati</taxon>
        <taxon>Planctomycetota</taxon>
        <taxon>Planctomycetia</taxon>
        <taxon>Pirellulales</taxon>
        <taxon>Pirellulaceae</taxon>
        <taxon>Stieleria</taxon>
    </lineage>
</organism>
<dbReference type="Pfam" id="PF03447">
    <property type="entry name" value="NAD_binding_3"/>
    <property type="match status" value="1"/>
</dbReference>
<keyword evidence="10 11" id="KW-0486">Methionine biosynthesis</keyword>
<evidence type="ECO:0000256" key="11">
    <source>
        <dbReference type="RuleBase" id="RU000579"/>
    </source>
</evidence>
<evidence type="ECO:0000256" key="10">
    <source>
        <dbReference type="ARBA" id="ARBA00023167"/>
    </source>
</evidence>
<dbReference type="Proteomes" id="UP000318081">
    <property type="component" value="Chromosome"/>
</dbReference>
<dbReference type="Gene3D" id="3.40.50.720">
    <property type="entry name" value="NAD(P)-binding Rossmann-like Domain"/>
    <property type="match status" value="1"/>
</dbReference>
<dbReference type="NCBIfam" id="NF004976">
    <property type="entry name" value="PRK06349.1"/>
    <property type="match status" value="1"/>
</dbReference>
<dbReference type="GO" id="GO:0004412">
    <property type="term" value="F:homoserine dehydrogenase activity"/>
    <property type="evidence" value="ECO:0007669"/>
    <property type="project" value="UniProtKB-EC"/>
</dbReference>
<comment type="pathway">
    <text evidence="1 11">Amino-acid biosynthesis; L-threonine biosynthesis; L-threonine from L-aspartate: step 3/5.</text>
</comment>
<comment type="catalytic activity">
    <reaction evidence="11">
        <text>L-homoserine + NADP(+) = L-aspartate 4-semialdehyde + NADPH + H(+)</text>
        <dbReference type="Rhea" id="RHEA:15761"/>
        <dbReference type="ChEBI" id="CHEBI:15378"/>
        <dbReference type="ChEBI" id="CHEBI:57476"/>
        <dbReference type="ChEBI" id="CHEBI:57783"/>
        <dbReference type="ChEBI" id="CHEBI:58349"/>
        <dbReference type="ChEBI" id="CHEBI:537519"/>
        <dbReference type="EC" id="1.1.1.3"/>
    </reaction>
</comment>